<dbReference type="Pfam" id="PF00472">
    <property type="entry name" value="RF-1"/>
    <property type="match status" value="1"/>
</dbReference>
<keyword evidence="4 7" id="KW-0488">Methylation</keyword>
<evidence type="ECO:0000256" key="2">
    <source>
        <dbReference type="ARBA" id="ARBA00004496"/>
    </source>
</evidence>
<comment type="similarity">
    <text evidence="3 7">Belongs to the prokaryotic/mitochondrial release factor family.</text>
</comment>
<dbReference type="SMART" id="SM00937">
    <property type="entry name" value="PCRF"/>
    <property type="match status" value="1"/>
</dbReference>
<keyword evidence="5 7" id="KW-0963">Cytoplasm</keyword>
<evidence type="ECO:0000313" key="12">
    <source>
        <dbReference type="EMBL" id="ADY58139.1"/>
    </source>
</evidence>
<dbReference type="Gene3D" id="3.30.70.1660">
    <property type="match status" value="1"/>
</dbReference>
<comment type="PTM">
    <text evidence="7">Methylated by PrmC. Methylation increases the termination efficiency of RF1.</text>
</comment>
<gene>
    <name evidence="7" type="primary">prfA</name>
    <name evidence="12" type="ordered locus">Plabr_0512</name>
</gene>
<dbReference type="PANTHER" id="PTHR43804">
    <property type="entry name" value="LD18447P"/>
    <property type="match status" value="1"/>
</dbReference>
<dbReference type="OrthoDB" id="9806673at2"/>
<sequence>MFPSLETKYQRFLELEKQMADPDVLSDPQKMLAIQKEYGGLKKVAHAVRDYHTLEADIEAAEMMLEEEDDPDDREYAQSELDALEKRRDKMAEELEDLATAGDSITRGGLIMEIRAGTGGDEAALFALNLYEMYSRYIETRGWKKEVMDFHPTEMGGVKEVVFSVSGEGAFHELQFESGGHRVQRVPETETQGRIHTSAATVAVLPEADEVEIDIKPEDLKVDTFRASGPGGQKVNKTESAIRITHLPTGTVVTCQDEKSQHKNRASAMRVLRSRILENQQQAADSERASQRRTLIGTGDRSSRIRTYNYPQGRVTDHRIGLTLHKLDQIMAGNLEELVSGLLEFDRQERLKGEGGPA</sequence>
<dbReference type="NCBIfam" id="TIGR00019">
    <property type="entry name" value="prfA"/>
    <property type="match status" value="1"/>
</dbReference>
<dbReference type="STRING" id="756272.Plabr_0512"/>
<name>F0SSY4_RUBBR</name>
<keyword evidence="9" id="KW-0175">Coiled coil</keyword>
<feature type="domain" description="Peptide chain release factor" evidence="11">
    <location>
        <begin position="62"/>
        <end position="177"/>
    </location>
</feature>
<dbReference type="InterPro" id="IPR050057">
    <property type="entry name" value="Prokaryotic/Mito_RF"/>
</dbReference>
<evidence type="ECO:0000256" key="5">
    <source>
        <dbReference type="ARBA" id="ARBA00022490"/>
    </source>
</evidence>
<keyword evidence="13" id="KW-1185">Reference proteome</keyword>
<evidence type="ECO:0000313" key="13">
    <source>
        <dbReference type="Proteomes" id="UP000006860"/>
    </source>
</evidence>
<evidence type="ECO:0000256" key="6">
    <source>
        <dbReference type="ARBA" id="ARBA00022917"/>
    </source>
</evidence>
<dbReference type="InterPro" id="IPR045853">
    <property type="entry name" value="Pep_chain_release_fac_I_sf"/>
</dbReference>
<protein>
    <recommendedName>
        <fullName evidence="7 8">Peptide chain release factor 1</fullName>
        <shortName evidence="7">RF-1</shortName>
    </recommendedName>
</protein>
<dbReference type="PANTHER" id="PTHR43804:SF7">
    <property type="entry name" value="LD18447P"/>
    <property type="match status" value="1"/>
</dbReference>
<dbReference type="HAMAP" id="MF_00093">
    <property type="entry name" value="Rel_fac_1"/>
    <property type="match status" value="1"/>
</dbReference>
<dbReference type="AlphaFoldDB" id="F0SSY4"/>
<comment type="subcellular location">
    <subcellularLocation>
        <location evidence="2 7">Cytoplasm</location>
    </subcellularLocation>
</comment>
<dbReference type="NCBIfam" id="NF001859">
    <property type="entry name" value="PRK00591.1"/>
    <property type="match status" value="1"/>
</dbReference>
<evidence type="ECO:0000256" key="8">
    <source>
        <dbReference type="NCBIfam" id="TIGR00019"/>
    </source>
</evidence>
<dbReference type="InterPro" id="IPR004373">
    <property type="entry name" value="RF-1"/>
</dbReference>
<dbReference type="Gene3D" id="6.10.140.1950">
    <property type="match status" value="1"/>
</dbReference>
<keyword evidence="6 7" id="KW-0648">Protein biosynthesis</keyword>
<evidence type="ECO:0000256" key="3">
    <source>
        <dbReference type="ARBA" id="ARBA00010835"/>
    </source>
</evidence>
<evidence type="ECO:0000256" key="1">
    <source>
        <dbReference type="ARBA" id="ARBA00002986"/>
    </source>
</evidence>
<accession>F0SSY4</accession>
<dbReference type="Proteomes" id="UP000006860">
    <property type="component" value="Chromosome"/>
</dbReference>
<evidence type="ECO:0000256" key="4">
    <source>
        <dbReference type="ARBA" id="ARBA00022481"/>
    </source>
</evidence>
<dbReference type="InterPro" id="IPR000352">
    <property type="entry name" value="Pep_chain_release_fac_I"/>
</dbReference>
<feature type="region of interest" description="Disordered" evidence="10">
    <location>
        <begin position="279"/>
        <end position="305"/>
    </location>
</feature>
<feature type="coiled-coil region" evidence="9">
    <location>
        <begin position="74"/>
        <end position="101"/>
    </location>
</feature>
<evidence type="ECO:0000256" key="9">
    <source>
        <dbReference type="SAM" id="Coils"/>
    </source>
</evidence>
<evidence type="ECO:0000256" key="10">
    <source>
        <dbReference type="SAM" id="MobiDB-lite"/>
    </source>
</evidence>
<dbReference type="HOGENOM" id="CLU_036856_0_1_0"/>
<dbReference type="RefSeq" id="WP_013626883.1">
    <property type="nucleotide sequence ID" value="NC_015174.1"/>
</dbReference>
<dbReference type="InterPro" id="IPR005139">
    <property type="entry name" value="PCRF"/>
</dbReference>
<evidence type="ECO:0000259" key="11">
    <source>
        <dbReference type="SMART" id="SM00937"/>
    </source>
</evidence>
<feature type="modified residue" description="N5-methylglutamine" evidence="7">
    <location>
        <position position="233"/>
    </location>
</feature>
<reference evidence="13" key="1">
    <citation type="submission" date="2011-02" db="EMBL/GenBank/DDBJ databases">
        <title>The complete genome of Planctomyces brasiliensis DSM 5305.</title>
        <authorList>
            <person name="Lucas S."/>
            <person name="Copeland A."/>
            <person name="Lapidus A."/>
            <person name="Bruce D."/>
            <person name="Goodwin L."/>
            <person name="Pitluck S."/>
            <person name="Kyrpides N."/>
            <person name="Mavromatis K."/>
            <person name="Pagani I."/>
            <person name="Ivanova N."/>
            <person name="Ovchinnikova G."/>
            <person name="Lu M."/>
            <person name="Detter J.C."/>
            <person name="Han C."/>
            <person name="Land M."/>
            <person name="Hauser L."/>
            <person name="Markowitz V."/>
            <person name="Cheng J.-F."/>
            <person name="Hugenholtz P."/>
            <person name="Woyke T."/>
            <person name="Wu D."/>
            <person name="Tindall B."/>
            <person name="Pomrenke H.G."/>
            <person name="Brambilla E."/>
            <person name="Klenk H.-P."/>
            <person name="Eisen J.A."/>
        </authorList>
    </citation>
    <scope>NUCLEOTIDE SEQUENCE [LARGE SCALE GENOMIC DNA]</scope>
    <source>
        <strain evidence="13">ATCC 49424 / DSM 5305 / JCM 21570 / NBRC 103401 / IFAM 1448</strain>
    </source>
</reference>
<proteinExistence type="inferred from homology"/>
<evidence type="ECO:0000256" key="7">
    <source>
        <dbReference type="HAMAP-Rule" id="MF_00093"/>
    </source>
</evidence>
<dbReference type="FunFam" id="3.30.70.1660:FF:000002">
    <property type="entry name" value="Peptide chain release factor 1"/>
    <property type="match status" value="1"/>
</dbReference>
<comment type="function">
    <text evidence="1 7">Peptide chain release factor 1 directs the termination of translation in response to the peptide chain termination codons UAG and UAA.</text>
</comment>
<dbReference type="GO" id="GO:0005829">
    <property type="term" value="C:cytosol"/>
    <property type="evidence" value="ECO:0007669"/>
    <property type="project" value="UniProtKB-ARBA"/>
</dbReference>
<dbReference type="KEGG" id="pbs:Plabr_0512"/>
<dbReference type="SUPFAM" id="SSF75620">
    <property type="entry name" value="Release factor"/>
    <property type="match status" value="1"/>
</dbReference>
<dbReference type="eggNOG" id="COG0216">
    <property type="taxonomic scope" value="Bacteria"/>
</dbReference>
<dbReference type="GO" id="GO:0016149">
    <property type="term" value="F:translation release factor activity, codon specific"/>
    <property type="evidence" value="ECO:0007669"/>
    <property type="project" value="UniProtKB-UniRule"/>
</dbReference>
<dbReference type="EMBL" id="CP002546">
    <property type="protein sequence ID" value="ADY58139.1"/>
    <property type="molecule type" value="Genomic_DNA"/>
</dbReference>
<dbReference type="FunFam" id="3.30.160.20:FF:000004">
    <property type="entry name" value="Peptide chain release factor 1"/>
    <property type="match status" value="1"/>
</dbReference>
<dbReference type="Gene3D" id="3.30.160.20">
    <property type="match status" value="1"/>
</dbReference>
<organism evidence="12 13">
    <name type="scientific">Rubinisphaera brasiliensis (strain ATCC 49424 / DSM 5305 / JCM 21570 / IAM 15109 / NBRC 103401 / IFAM 1448)</name>
    <name type="common">Planctomyces brasiliensis</name>
    <dbReference type="NCBI Taxonomy" id="756272"/>
    <lineage>
        <taxon>Bacteria</taxon>
        <taxon>Pseudomonadati</taxon>
        <taxon>Planctomycetota</taxon>
        <taxon>Planctomycetia</taxon>
        <taxon>Planctomycetales</taxon>
        <taxon>Planctomycetaceae</taxon>
        <taxon>Rubinisphaera</taxon>
    </lineage>
</organism>
<dbReference type="FunFam" id="3.30.70.1660:FF:000004">
    <property type="entry name" value="Peptide chain release factor 1"/>
    <property type="match status" value="1"/>
</dbReference>
<dbReference type="Pfam" id="PF03462">
    <property type="entry name" value="PCRF"/>
    <property type="match status" value="1"/>
</dbReference>